<evidence type="ECO:0000313" key="2">
    <source>
        <dbReference type="Proteomes" id="UP001056778"/>
    </source>
</evidence>
<proteinExistence type="predicted"/>
<keyword evidence="2" id="KW-1185">Reference proteome</keyword>
<protein>
    <submittedName>
        <fullName evidence="1">Ionotropic receptor 20a-related</fullName>
    </submittedName>
</protein>
<evidence type="ECO:0000313" key="1">
    <source>
        <dbReference type="EMBL" id="KAI4462234.1"/>
    </source>
</evidence>
<comment type="caution">
    <text evidence="1">The sequence shown here is derived from an EMBL/GenBank/DDBJ whole genome shotgun (WGS) entry which is preliminary data.</text>
</comment>
<name>A0ACB9T661_HOLOL</name>
<keyword evidence="1" id="KW-0675">Receptor</keyword>
<gene>
    <name evidence="1" type="ORF">MML48_5g00003261</name>
</gene>
<sequence>MKPKYLNNLIIIILTQDNPYNIKLATNLKNNIENQALNLGNKELIPVIYQSHIDFPVIGDWTILPLIPKLNSLHSNNISWYIFIDDITEIRLVKLLQTLDKYNPEEKIWLGHALHDEECTIIHHFAFYPDPKWFKYPNIASGVAFSKAMLSWCSDRLILDPSKIDFSIDRSHEMAKYIWNDGEGFALIHDDSFCVEDGEDCSTISQNFNHYCDETRIDPESIYFAVKTYSKFHNDRVPIVLKTWGKQVTNLHFFSDIKDGSIPTINLNVPNTESGHCAKTMAILKYAAKELDKNDRFKWVVLSDDDTLFSIPRLQQFLTCYDPNWIIAIGERYGYNVLSSEGYNYITGGGGTIFSKKMIQLLTKPGNCVCPSPSTPDDMFLGICISKLDGKMVHSPFFHQARPMDYAVNYLKWQTINIISKHIEDADTDFADLILDILLNTLLPFKCVALITDIVYEDVLNAALFKKFGIYLSFFVIRVKESEDLLSPFPRTQASLGRIKDHDCQTYVILIANGLQVSRLLRYGDRYRLLDTRANYIILHDNRLFNKSLHYLWKRIVNVVFIKEYVGIKRTGDITTRIPWFELSTVPFPSPIQNIFVPRRLDIWRKSKFRTGANLFDDKTSDLKNQTMRVIVLQHIPGTIKMVASSEESTILAAVSKAMNFKSELYQVSCPNMDFWGRKQSGGKYTGLIGEMVGNNADIALGDLYYTSYLLELMDLTVPYNTECLTFLTPESLSDNSWKTLILPFKMIMWLLVIFCVFACGIIFHYLALFHCKILRNKNAITGSINIPRKPRIITLPITSIDRLNPNSKYILMKQHIAKNKVKIEPTGLYLFSNFFNSILYSYSMLLMVSLPRLPFGWSLRMLAGWYWLYCTLVAVSYKASMTAILANPAPRVTINTLQELIDSKIPLGGWGEANKELFKTSLDPIAQTIGEKFEFINDSKEAIEKIVKGEFAFYENIYFLKEASVAHQLHQQLLNRINQSIPQDNLSDRSERKLHIMKDCVINMPISIGLQKNSPIKPRVDKYIRRVLEAGFVKKWLDDVMQSTLNGEAPSTLETIKALMNTQKFIGAVVALCVGYFVSLVGLCVEILYFHFTVKKHPNYNKYSRKIY</sequence>
<dbReference type="EMBL" id="CM043019">
    <property type="protein sequence ID" value="KAI4462234.1"/>
    <property type="molecule type" value="Genomic_DNA"/>
</dbReference>
<organism evidence="1 2">
    <name type="scientific">Holotrichia oblita</name>
    <name type="common">Chafer beetle</name>
    <dbReference type="NCBI Taxonomy" id="644536"/>
    <lineage>
        <taxon>Eukaryota</taxon>
        <taxon>Metazoa</taxon>
        <taxon>Ecdysozoa</taxon>
        <taxon>Arthropoda</taxon>
        <taxon>Hexapoda</taxon>
        <taxon>Insecta</taxon>
        <taxon>Pterygota</taxon>
        <taxon>Neoptera</taxon>
        <taxon>Endopterygota</taxon>
        <taxon>Coleoptera</taxon>
        <taxon>Polyphaga</taxon>
        <taxon>Scarabaeiformia</taxon>
        <taxon>Scarabaeidae</taxon>
        <taxon>Melolonthinae</taxon>
        <taxon>Holotrichia</taxon>
    </lineage>
</organism>
<dbReference type="Proteomes" id="UP001056778">
    <property type="component" value="Chromosome 5"/>
</dbReference>
<reference evidence="1" key="1">
    <citation type="submission" date="2022-04" db="EMBL/GenBank/DDBJ databases">
        <title>Chromosome-scale genome assembly of Holotrichia oblita Faldermann.</title>
        <authorList>
            <person name="Rongchong L."/>
        </authorList>
    </citation>
    <scope>NUCLEOTIDE SEQUENCE</scope>
    <source>
        <strain evidence="1">81SQS9</strain>
    </source>
</reference>
<accession>A0ACB9T661</accession>